<dbReference type="Proteomes" id="UP000540506">
    <property type="component" value="Unassembled WGS sequence"/>
</dbReference>
<proteinExistence type="predicted"/>
<evidence type="ECO:0000313" key="4">
    <source>
        <dbReference type="Proteomes" id="UP000540506"/>
    </source>
</evidence>
<feature type="domain" description="Methyltransferase type 11" evidence="2">
    <location>
        <begin position="64"/>
        <end position="159"/>
    </location>
</feature>
<dbReference type="RefSeq" id="WP_246560130.1">
    <property type="nucleotide sequence ID" value="NZ_JACHJV010000001.1"/>
</dbReference>
<evidence type="ECO:0000259" key="2">
    <source>
        <dbReference type="Pfam" id="PF08241"/>
    </source>
</evidence>
<dbReference type="EMBL" id="JACHJV010000001">
    <property type="protein sequence ID" value="MBB4926837.1"/>
    <property type="molecule type" value="Genomic_DNA"/>
</dbReference>
<evidence type="ECO:0000256" key="1">
    <source>
        <dbReference type="SAM" id="MobiDB-lite"/>
    </source>
</evidence>
<reference evidence="3 4" key="1">
    <citation type="submission" date="2020-08" db="EMBL/GenBank/DDBJ databases">
        <title>Sequencing the genomes of 1000 actinobacteria strains.</title>
        <authorList>
            <person name="Klenk H.-P."/>
        </authorList>
    </citation>
    <scope>NUCLEOTIDE SEQUENCE [LARGE SCALE GENOMIC DNA]</scope>
    <source>
        <strain evidence="3 4">DSM 41654</strain>
    </source>
</reference>
<comment type="caution">
    <text evidence="3">The sequence shown here is derived from an EMBL/GenBank/DDBJ whole genome shotgun (WGS) entry which is preliminary data.</text>
</comment>
<protein>
    <submittedName>
        <fullName evidence="3">SAM-dependent methyltransferase</fullName>
    </submittedName>
</protein>
<organism evidence="3 4">
    <name type="scientific">Kitasatospora kifunensis</name>
    <name type="common">Streptomyces kifunensis</name>
    <dbReference type="NCBI Taxonomy" id="58351"/>
    <lineage>
        <taxon>Bacteria</taxon>
        <taxon>Bacillati</taxon>
        <taxon>Actinomycetota</taxon>
        <taxon>Actinomycetes</taxon>
        <taxon>Kitasatosporales</taxon>
        <taxon>Streptomycetaceae</taxon>
        <taxon>Kitasatospora</taxon>
    </lineage>
</organism>
<dbReference type="CDD" id="cd02440">
    <property type="entry name" value="AdoMet_MTases"/>
    <property type="match status" value="1"/>
</dbReference>
<sequence length="297" mass="31704">MANAYNAYEDPRLAASYERGNEMPTESLRAWAELIAGYAPTEREPGGKSGRFGGRFDEAGPAVLEVGAGTGMLCAALARALPDATVTGVEPSAPMRAQATANNAHPRVRYLAGSAEQLPLPAVGFGLALLSRVVHHLPDRPAAARELARVLRPGGRLVIRTTVRERLDAPVYRYWPQLLESDALRFPSEGELLADFGSAGFAVHRVHSYAQPVAGDLRGWRDQLVDRPQSKFLALSQEQFAAGLARLDQELAAAGEEAGSGRQVVTGSGGRPTGGRSATAVEERYDVIVLERTPVAV</sequence>
<dbReference type="InterPro" id="IPR029063">
    <property type="entry name" value="SAM-dependent_MTases_sf"/>
</dbReference>
<dbReference type="InterPro" id="IPR013216">
    <property type="entry name" value="Methyltransf_11"/>
</dbReference>
<dbReference type="AlphaFoldDB" id="A0A7W7R7G5"/>
<accession>A0A7W7R7G5</accession>
<name>A0A7W7R7G5_KITKI</name>
<dbReference type="SUPFAM" id="SSF53335">
    <property type="entry name" value="S-adenosyl-L-methionine-dependent methyltransferases"/>
    <property type="match status" value="1"/>
</dbReference>
<gene>
    <name evidence="3" type="ORF">FHR34_005830</name>
</gene>
<evidence type="ECO:0000313" key="3">
    <source>
        <dbReference type="EMBL" id="MBB4926837.1"/>
    </source>
</evidence>
<keyword evidence="3" id="KW-0489">Methyltransferase</keyword>
<keyword evidence="3" id="KW-0808">Transferase</keyword>
<dbReference type="PANTHER" id="PTHR43464">
    <property type="entry name" value="METHYLTRANSFERASE"/>
    <property type="match status" value="1"/>
</dbReference>
<keyword evidence="4" id="KW-1185">Reference proteome</keyword>
<dbReference type="GO" id="GO:0008757">
    <property type="term" value="F:S-adenosylmethionine-dependent methyltransferase activity"/>
    <property type="evidence" value="ECO:0007669"/>
    <property type="project" value="InterPro"/>
</dbReference>
<dbReference type="Gene3D" id="3.40.50.150">
    <property type="entry name" value="Vaccinia Virus protein VP39"/>
    <property type="match status" value="1"/>
</dbReference>
<dbReference type="PANTHER" id="PTHR43464:SF83">
    <property type="entry name" value="MALONYL-[ACYL-CARRIER PROTEIN] O-METHYLTRANSFERASE"/>
    <property type="match status" value="1"/>
</dbReference>
<dbReference type="Pfam" id="PF08241">
    <property type="entry name" value="Methyltransf_11"/>
    <property type="match status" value="1"/>
</dbReference>
<feature type="region of interest" description="Disordered" evidence="1">
    <location>
        <begin position="258"/>
        <end position="278"/>
    </location>
</feature>
<dbReference type="GO" id="GO:0032259">
    <property type="term" value="P:methylation"/>
    <property type="evidence" value="ECO:0007669"/>
    <property type="project" value="UniProtKB-KW"/>
</dbReference>